<keyword evidence="2" id="KW-1185">Reference proteome</keyword>
<evidence type="ECO:0000313" key="2">
    <source>
        <dbReference type="Proteomes" id="UP000321058"/>
    </source>
</evidence>
<gene>
    <name evidence="1" type="ORF">RSO01_08800</name>
</gene>
<sequence length="263" mass="28819">MGMDYSKSPAASVKRTYDLKIMDSDVRNSDRVDFRKGDYIKQLIKLMSRDTVEVKALTRGLQFFFLTGGAEGFLDSAIFSGVDASRVESGGSTTSGGDGTKMVFDMTNLLAAFDGHGNFVSSALLIRPLSITIPPPPPPGFHGWSEDAATKVLAAWDNCKVNLYHNANFEVKYYGLQVDDSKNYYKGRSIMVDIHKEEDTNGCIFIVDDSTPPLPDDDDPAPAKAAALKKLNDFEPKFIKDVQAKIGAKTAWPAGTMRVVKML</sequence>
<comment type="caution">
    <text evidence="1">The sequence shown here is derived from an EMBL/GenBank/DDBJ whole genome shotgun (WGS) entry which is preliminary data.</text>
</comment>
<dbReference type="RefSeq" id="WP_147146617.1">
    <property type="nucleotide sequence ID" value="NZ_BKAJ01000016.1"/>
</dbReference>
<dbReference type="AlphaFoldDB" id="A0A512N413"/>
<accession>A0A512N413</accession>
<dbReference type="EMBL" id="BKAJ01000016">
    <property type="protein sequence ID" value="GEP53714.1"/>
    <property type="molecule type" value="Genomic_DNA"/>
</dbReference>
<name>A0A512N413_9HYPH</name>
<organism evidence="1 2">
    <name type="scientific">Reyranella soli</name>
    <dbReference type="NCBI Taxonomy" id="1230389"/>
    <lineage>
        <taxon>Bacteria</taxon>
        <taxon>Pseudomonadati</taxon>
        <taxon>Pseudomonadota</taxon>
        <taxon>Alphaproteobacteria</taxon>
        <taxon>Hyphomicrobiales</taxon>
        <taxon>Reyranellaceae</taxon>
        <taxon>Reyranella</taxon>
    </lineage>
</organism>
<reference evidence="1 2" key="1">
    <citation type="submission" date="2019-07" db="EMBL/GenBank/DDBJ databases">
        <title>Whole genome shotgun sequence of Reyranella soli NBRC 108950.</title>
        <authorList>
            <person name="Hosoyama A."/>
            <person name="Uohara A."/>
            <person name="Ohji S."/>
            <person name="Ichikawa N."/>
        </authorList>
    </citation>
    <scope>NUCLEOTIDE SEQUENCE [LARGE SCALE GENOMIC DNA]</scope>
    <source>
        <strain evidence="1 2">NBRC 108950</strain>
    </source>
</reference>
<protein>
    <submittedName>
        <fullName evidence="1">Uncharacterized protein</fullName>
    </submittedName>
</protein>
<proteinExistence type="predicted"/>
<evidence type="ECO:0000313" key="1">
    <source>
        <dbReference type="EMBL" id="GEP53714.1"/>
    </source>
</evidence>
<dbReference type="Proteomes" id="UP000321058">
    <property type="component" value="Unassembled WGS sequence"/>
</dbReference>
<dbReference type="OrthoDB" id="7375829at2"/>